<dbReference type="InterPro" id="IPR051604">
    <property type="entry name" value="Ergot_Alk_Oxidoreductase"/>
</dbReference>
<dbReference type="SUPFAM" id="SSF51735">
    <property type="entry name" value="NAD(P)-binding Rossmann-fold domains"/>
    <property type="match status" value="1"/>
</dbReference>
<dbReference type="Proteomes" id="UP001209540">
    <property type="component" value="Unassembled WGS sequence"/>
</dbReference>
<organism evidence="2 3">
    <name type="scientific">Phascolomyces articulosus</name>
    <dbReference type="NCBI Taxonomy" id="60185"/>
    <lineage>
        <taxon>Eukaryota</taxon>
        <taxon>Fungi</taxon>
        <taxon>Fungi incertae sedis</taxon>
        <taxon>Mucoromycota</taxon>
        <taxon>Mucoromycotina</taxon>
        <taxon>Mucoromycetes</taxon>
        <taxon>Mucorales</taxon>
        <taxon>Lichtheimiaceae</taxon>
        <taxon>Phascolomyces</taxon>
    </lineage>
</organism>
<proteinExistence type="predicted"/>
<gene>
    <name evidence="2" type="ORF">BDA99DRAFT_494304</name>
</gene>
<dbReference type="Gene3D" id="3.40.50.720">
    <property type="entry name" value="NAD(P)-binding Rossmann-like Domain"/>
    <property type="match status" value="1"/>
</dbReference>
<name>A0AAD5KAN3_9FUNG</name>
<evidence type="ECO:0000313" key="3">
    <source>
        <dbReference type="Proteomes" id="UP001209540"/>
    </source>
</evidence>
<evidence type="ECO:0000313" key="2">
    <source>
        <dbReference type="EMBL" id="KAI9276854.1"/>
    </source>
</evidence>
<dbReference type="PANTHER" id="PTHR43162">
    <property type="match status" value="1"/>
</dbReference>
<comment type="caution">
    <text evidence="2">The sequence shown here is derived from an EMBL/GenBank/DDBJ whole genome shotgun (WGS) entry which is preliminary data.</text>
</comment>
<sequence>MTLDYSNERIFVVGGTGNIGSIVVQELVKNGAQVTVYARTPAKVEPKNHAGLTIVQGDFNDWTPLEKALPGHTRLFLLVGDSADITQTKIAIHKKAYAAGIKQIVEISARLTAWRKFRIADYHIEAEQAVYSLPERKGTAYVALRPTNFTSNLLFYLDPLKNNNTLIDTADPDEPQELISTYDIAHVAVRILGEPIEKHGDAGYDLVGDVTTPSKRAASLSKTLGRTITYNQVPVKDFYDTLIGAGLDHATAYFLSSFQGAEPVSRGLPILLGGRAPETFDTWAARNKDLLL</sequence>
<dbReference type="InterPro" id="IPR016040">
    <property type="entry name" value="NAD(P)-bd_dom"/>
</dbReference>
<dbReference type="EMBL" id="JAIXMP010000002">
    <property type="protein sequence ID" value="KAI9276854.1"/>
    <property type="molecule type" value="Genomic_DNA"/>
</dbReference>
<feature type="domain" description="NAD(P)-binding" evidence="1">
    <location>
        <begin position="14"/>
        <end position="195"/>
    </location>
</feature>
<accession>A0AAD5KAN3</accession>
<dbReference type="Pfam" id="PF13460">
    <property type="entry name" value="NAD_binding_10"/>
    <property type="match status" value="1"/>
</dbReference>
<reference evidence="2" key="1">
    <citation type="journal article" date="2022" name="IScience">
        <title>Evolution of zygomycete secretomes and the origins of terrestrial fungal ecologies.</title>
        <authorList>
            <person name="Chang Y."/>
            <person name="Wang Y."/>
            <person name="Mondo S."/>
            <person name="Ahrendt S."/>
            <person name="Andreopoulos W."/>
            <person name="Barry K."/>
            <person name="Beard J."/>
            <person name="Benny G.L."/>
            <person name="Blankenship S."/>
            <person name="Bonito G."/>
            <person name="Cuomo C."/>
            <person name="Desiro A."/>
            <person name="Gervers K.A."/>
            <person name="Hundley H."/>
            <person name="Kuo A."/>
            <person name="LaButti K."/>
            <person name="Lang B.F."/>
            <person name="Lipzen A."/>
            <person name="O'Donnell K."/>
            <person name="Pangilinan J."/>
            <person name="Reynolds N."/>
            <person name="Sandor L."/>
            <person name="Smith M.E."/>
            <person name="Tsang A."/>
            <person name="Grigoriev I.V."/>
            <person name="Stajich J.E."/>
            <person name="Spatafora J.W."/>
        </authorList>
    </citation>
    <scope>NUCLEOTIDE SEQUENCE</scope>
    <source>
        <strain evidence="2">RSA 2281</strain>
    </source>
</reference>
<dbReference type="PANTHER" id="PTHR43162:SF1">
    <property type="entry name" value="PRESTALK A DIFFERENTIATION PROTEIN A"/>
    <property type="match status" value="1"/>
</dbReference>
<dbReference type="InterPro" id="IPR036291">
    <property type="entry name" value="NAD(P)-bd_dom_sf"/>
</dbReference>
<dbReference type="Gene3D" id="3.90.25.10">
    <property type="entry name" value="UDP-galactose 4-epimerase, domain 1"/>
    <property type="match status" value="1"/>
</dbReference>
<dbReference type="AlphaFoldDB" id="A0AAD5KAN3"/>
<evidence type="ECO:0000259" key="1">
    <source>
        <dbReference type="Pfam" id="PF13460"/>
    </source>
</evidence>
<reference evidence="2" key="2">
    <citation type="submission" date="2023-02" db="EMBL/GenBank/DDBJ databases">
        <authorList>
            <consortium name="DOE Joint Genome Institute"/>
            <person name="Mondo S.J."/>
            <person name="Chang Y."/>
            <person name="Wang Y."/>
            <person name="Ahrendt S."/>
            <person name="Andreopoulos W."/>
            <person name="Barry K."/>
            <person name="Beard J."/>
            <person name="Benny G.L."/>
            <person name="Blankenship S."/>
            <person name="Bonito G."/>
            <person name="Cuomo C."/>
            <person name="Desiro A."/>
            <person name="Gervers K.A."/>
            <person name="Hundley H."/>
            <person name="Kuo A."/>
            <person name="LaButti K."/>
            <person name="Lang B.F."/>
            <person name="Lipzen A."/>
            <person name="O'Donnell K."/>
            <person name="Pangilinan J."/>
            <person name="Reynolds N."/>
            <person name="Sandor L."/>
            <person name="Smith M.W."/>
            <person name="Tsang A."/>
            <person name="Grigoriev I.V."/>
            <person name="Stajich J.E."/>
            <person name="Spatafora J.W."/>
        </authorList>
    </citation>
    <scope>NUCLEOTIDE SEQUENCE</scope>
    <source>
        <strain evidence="2">RSA 2281</strain>
    </source>
</reference>
<keyword evidence="3" id="KW-1185">Reference proteome</keyword>
<protein>
    <recommendedName>
        <fullName evidence="1">NAD(P)-binding domain-containing protein</fullName>
    </recommendedName>
</protein>